<sequence>MTREDVRAQLAKNPLEWEEKNETISAKAISWVGFPCVDFVIFLGESLHLSMYLSEDDRLPSILISEEEEESVERLKANAEAHRLDLTCQMLGITE</sequence>
<evidence type="ECO:0000313" key="1">
    <source>
        <dbReference type="EMBL" id="DAE31353.1"/>
    </source>
</evidence>
<dbReference type="EMBL" id="BK059107">
    <property type="protein sequence ID" value="DAE31353.1"/>
    <property type="molecule type" value="Genomic_DNA"/>
</dbReference>
<proteinExistence type="predicted"/>
<name>A0A8S5RJR9_9VIRU</name>
<organism evidence="1">
    <name type="scientific">virus sp. ctDJ83</name>
    <dbReference type="NCBI Taxonomy" id="2827625"/>
    <lineage>
        <taxon>Viruses</taxon>
    </lineage>
</organism>
<protein>
    <submittedName>
        <fullName evidence="1">Uncharacterized protein</fullName>
    </submittedName>
</protein>
<reference evidence="1" key="1">
    <citation type="journal article" date="2021" name="Proc. Natl. Acad. Sci. U.S.A.">
        <title>A Catalog of Tens of Thousands of Viruses from Human Metagenomes Reveals Hidden Associations with Chronic Diseases.</title>
        <authorList>
            <person name="Tisza M.J."/>
            <person name="Buck C.B."/>
        </authorList>
    </citation>
    <scope>NUCLEOTIDE SEQUENCE</scope>
    <source>
        <strain evidence="1">CtDJ83</strain>
    </source>
</reference>
<accession>A0A8S5RJR9</accession>